<gene>
    <name evidence="1" type="ORF">XarjCFBP7645_03785</name>
</gene>
<protein>
    <submittedName>
        <fullName evidence="1">Uncharacterized protein</fullName>
    </submittedName>
</protein>
<accession>A0A2S7AHP8</accession>
<reference evidence="1 2" key="1">
    <citation type="submission" date="2016-08" db="EMBL/GenBank/DDBJ databases">
        <title>Evolution of the type three secretion system and type three effector repertoires in Xanthomonas.</title>
        <authorList>
            <person name="Merda D."/>
            <person name="Briand M."/>
            <person name="Bosis E."/>
            <person name="Rousseau C."/>
            <person name="Portier P."/>
            <person name="Jacques M.-A."/>
            <person name="Fischer-Le Saux M."/>
        </authorList>
    </citation>
    <scope>NUCLEOTIDE SEQUENCE [LARGE SCALE GENOMIC DNA]</scope>
    <source>
        <strain evidence="1 2">CFBP 7645</strain>
    </source>
</reference>
<comment type="caution">
    <text evidence="1">The sequence shown here is derived from an EMBL/GenBank/DDBJ whole genome shotgun (WGS) entry which is preliminary data.</text>
</comment>
<dbReference type="Proteomes" id="UP000239204">
    <property type="component" value="Unassembled WGS sequence"/>
</dbReference>
<name>A0A2S7AHP8_9XANT</name>
<organism evidence="1 2">
    <name type="scientific">Xanthomonas arboricola</name>
    <dbReference type="NCBI Taxonomy" id="56448"/>
    <lineage>
        <taxon>Bacteria</taxon>
        <taxon>Pseudomonadati</taxon>
        <taxon>Pseudomonadota</taxon>
        <taxon>Gammaproteobacteria</taxon>
        <taxon>Lysobacterales</taxon>
        <taxon>Lysobacteraceae</taxon>
        <taxon>Xanthomonas</taxon>
    </lineage>
</organism>
<evidence type="ECO:0000313" key="1">
    <source>
        <dbReference type="EMBL" id="PPU09423.1"/>
    </source>
</evidence>
<evidence type="ECO:0000313" key="2">
    <source>
        <dbReference type="Proteomes" id="UP000239204"/>
    </source>
</evidence>
<proteinExistence type="predicted"/>
<dbReference type="EMBL" id="MIGY01000001">
    <property type="protein sequence ID" value="PPU09423.1"/>
    <property type="molecule type" value="Genomic_DNA"/>
</dbReference>
<sequence length="71" mass="7716">MRASVSALRCTTGGIQNSAARRRASDPHIAGAGPLMQLRTCMMSINARRHAHVHHLPIASIVPRDAHAQRK</sequence>
<dbReference type="AlphaFoldDB" id="A0A2S7AHP8"/>